<evidence type="ECO:0000313" key="3">
    <source>
        <dbReference type="EMBL" id="CUN02241.1"/>
    </source>
</evidence>
<keyword evidence="1" id="KW-0472">Membrane</keyword>
<feature type="transmembrane region" description="Helical" evidence="1">
    <location>
        <begin position="140"/>
        <end position="157"/>
    </location>
</feature>
<dbReference type="Proteomes" id="UP000095350">
    <property type="component" value="Unassembled WGS sequence"/>
</dbReference>
<feature type="transmembrane region" description="Helical" evidence="1">
    <location>
        <begin position="282"/>
        <end position="305"/>
    </location>
</feature>
<evidence type="ECO:0000259" key="2">
    <source>
        <dbReference type="Pfam" id="PF01757"/>
    </source>
</evidence>
<keyword evidence="1" id="KW-1133">Transmembrane helix</keyword>
<dbReference type="EMBL" id="CYXZ01000010">
    <property type="protein sequence ID" value="CUN02241.1"/>
    <property type="molecule type" value="Genomic_DNA"/>
</dbReference>
<feature type="transmembrane region" description="Helical" evidence="1">
    <location>
        <begin position="254"/>
        <end position="276"/>
    </location>
</feature>
<sequence>MSKDRSSNFELLRLLCIFGILMMHTFGGIDTSVSFFNTEIHVLVNSIFNMGVTCFILLSGYFGIRFDFKKLIRLDLMIIFFTIFGTIAVGNLGIKALIKSCIPVISRYYWFISCYFFLCFLTPFLNQIPEKLSKENFEKLLAVLLFLFSVIPTFGFFEIMQDGGKGLVHMVMIYLLGRYLALYHNRSHNTGRLFLGLFLSIGFIFLSDSSLTFVRGKLYTTFCRDCSIFIIFGSVMVLLLFRELNFHSRFINRAAGNVLAVYVLDGTVQTFLLKWIDFKPYAGSWFLVFLAIGYALAIMIIACLLNEVRKATIGRLEPWLVNVVNAVVMWGVNAVRGVVRRLLTYFIG</sequence>
<proteinExistence type="predicted"/>
<feature type="transmembrane region" description="Helical" evidence="1">
    <location>
        <begin position="76"/>
        <end position="96"/>
    </location>
</feature>
<feature type="transmembrane region" description="Helical" evidence="1">
    <location>
        <begin position="42"/>
        <end position="64"/>
    </location>
</feature>
<feature type="transmembrane region" description="Helical" evidence="1">
    <location>
        <begin position="12"/>
        <end position="36"/>
    </location>
</feature>
<dbReference type="STRING" id="166486.ERS852572_01554"/>
<name>A0A173THR8_9FIRM</name>
<gene>
    <name evidence="3" type="ORF">ERS852572_01554</name>
</gene>
<reference evidence="3 4" key="1">
    <citation type="submission" date="2015-09" db="EMBL/GenBank/DDBJ databases">
        <authorList>
            <consortium name="Pathogen Informatics"/>
        </authorList>
    </citation>
    <scope>NUCLEOTIDE SEQUENCE [LARGE SCALE GENOMIC DNA]</scope>
    <source>
        <strain evidence="3 4">2789STDY5834960</strain>
    </source>
</reference>
<evidence type="ECO:0000256" key="1">
    <source>
        <dbReference type="SAM" id="Phobius"/>
    </source>
</evidence>
<dbReference type="InterPro" id="IPR002656">
    <property type="entry name" value="Acyl_transf_3_dom"/>
</dbReference>
<evidence type="ECO:0000313" key="4">
    <source>
        <dbReference type="Proteomes" id="UP000095350"/>
    </source>
</evidence>
<keyword evidence="1" id="KW-0812">Transmembrane</keyword>
<dbReference type="Pfam" id="PF01757">
    <property type="entry name" value="Acyl_transf_3"/>
    <property type="match status" value="1"/>
</dbReference>
<dbReference type="OrthoDB" id="2062154at2"/>
<feature type="transmembrane region" description="Helical" evidence="1">
    <location>
        <begin position="163"/>
        <end position="181"/>
    </location>
</feature>
<dbReference type="PaxDb" id="166486-ERS852572_01554"/>
<feature type="transmembrane region" description="Helical" evidence="1">
    <location>
        <begin position="108"/>
        <end position="128"/>
    </location>
</feature>
<protein>
    <submittedName>
        <fullName evidence="3">Uncharacterized protein conserved in bacteria</fullName>
    </submittedName>
</protein>
<dbReference type="GO" id="GO:0016747">
    <property type="term" value="F:acyltransferase activity, transferring groups other than amino-acyl groups"/>
    <property type="evidence" value="ECO:0007669"/>
    <property type="project" value="InterPro"/>
</dbReference>
<dbReference type="AlphaFoldDB" id="A0A173THR8"/>
<feature type="transmembrane region" description="Helical" evidence="1">
    <location>
        <begin position="219"/>
        <end position="242"/>
    </location>
</feature>
<dbReference type="RefSeq" id="WP_055194071.1">
    <property type="nucleotide sequence ID" value="NZ_CABIYH010000010.1"/>
</dbReference>
<organism evidence="3 4">
    <name type="scientific">Roseburia intestinalis</name>
    <dbReference type="NCBI Taxonomy" id="166486"/>
    <lineage>
        <taxon>Bacteria</taxon>
        <taxon>Bacillati</taxon>
        <taxon>Bacillota</taxon>
        <taxon>Clostridia</taxon>
        <taxon>Lachnospirales</taxon>
        <taxon>Lachnospiraceae</taxon>
        <taxon>Roseburia</taxon>
    </lineage>
</organism>
<feature type="transmembrane region" description="Helical" evidence="1">
    <location>
        <begin position="193"/>
        <end position="213"/>
    </location>
</feature>
<accession>A0A173THR8</accession>
<feature type="domain" description="Acyltransferase 3" evidence="2">
    <location>
        <begin position="8"/>
        <end position="302"/>
    </location>
</feature>